<feature type="signal peptide" evidence="1">
    <location>
        <begin position="1"/>
        <end position="19"/>
    </location>
</feature>
<reference evidence="2" key="2">
    <citation type="submission" date="2020-09" db="EMBL/GenBank/DDBJ databases">
        <authorList>
            <person name="Sun Q."/>
            <person name="Zhou Y."/>
        </authorList>
    </citation>
    <scope>NUCLEOTIDE SEQUENCE</scope>
    <source>
        <strain evidence="2">CGMCC 1.15958</strain>
    </source>
</reference>
<dbReference type="GO" id="GO:0010411">
    <property type="term" value="P:xyloglucan metabolic process"/>
    <property type="evidence" value="ECO:0007669"/>
    <property type="project" value="TreeGrafter"/>
</dbReference>
<name>A0A916YVB2_9BACT</name>
<dbReference type="PANTHER" id="PTHR43739:SF5">
    <property type="entry name" value="EXO-ALPHA-SIALIDASE"/>
    <property type="match status" value="1"/>
</dbReference>
<keyword evidence="1" id="KW-0732">Signal</keyword>
<dbReference type="NCBIfam" id="NF045639">
    <property type="entry name" value="GCX_COOH"/>
    <property type="match status" value="1"/>
</dbReference>
<keyword evidence="3" id="KW-1185">Reference proteome</keyword>
<gene>
    <name evidence="2" type="ORF">GCM10011514_28950</name>
</gene>
<accession>A0A916YVB2</accession>
<protein>
    <recommendedName>
        <fullName evidence="4">Photosynthesis system II assembly factor Ycf48/Hcf136-like domain-containing protein</fullName>
    </recommendedName>
</protein>
<organism evidence="2 3">
    <name type="scientific">Emticicia aquatilis</name>
    <dbReference type="NCBI Taxonomy" id="1537369"/>
    <lineage>
        <taxon>Bacteria</taxon>
        <taxon>Pseudomonadati</taxon>
        <taxon>Bacteroidota</taxon>
        <taxon>Cytophagia</taxon>
        <taxon>Cytophagales</taxon>
        <taxon>Leadbetterellaceae</taxon>
        <taxon>Emticicia</taxon>
    </lineage>
</organism>
<reference evidence="2" key="1">
    <citation type="journal article" date="2014" name="Int. J. Syst. Evol. Microbiol.">
        <title>Complete genome sequence of Corynebacterium casei LMG S-19264T (=DSM 44701T), isolated from a smear-ripened cheese.</title>
        <authorList>
            <consortium name="US DOE Joint Genome Institute (JGI-PGF)"/>
            <person name="Walter F."/>
            <person name="Albersmeier A."/>
            <person name="Kalinowski J."/>
            <person name="Ruckert C."/>
        </authorList>
    </citation>
    <scope>NUCLEOTIDE SEQUENCE</scope>
    <source>
        <strain evidence="2">CGMCC 1.15958</strain>
    </source>
</reference>
<evidence type="ECO:0000313" key="2">
    <source>
        <dbReference type="EMBL" id="GGD63151.1"/>
    </source>
</evidence>
<dbReference type="Gene3D" id="2.130.10.10">
    <property type="entry name" value="YVTN repeat-like/Quinoprotein amine dehydrogenase"/>
    <property type="match status" value="3"/>
</dbReference>
<evidence type="ECO:0000256" key="1">
    <source>
        <dbReference type="SAM" id="SignalP"/>
    </source>
</evidence>
<dbReference type="CDD" id="cd15482">
    <property type="entry name" value="Sialidase_non-viral"/>
    <property type="match status" value="1"/>
</dbReference>
<comment type="caution">
    <text evidence="2">The sequence shown here is derived from an EMBL/GenBank/DDBJ whole genome shotgun (WGS) entry which is preliminary data.</text>
</comment>
<dbReference type="InterPro" id="IPR015943">
    <property type="entry name" value="WD40/YVTN_repeat-like_dom_sf"/>
</dbReference>
<proteinExistence type="predicted"/>
<dbReference type="EMBL" id="BMKK01000005">
    <property type="protein sequence ID" value="GGD63151.1"/>
    <property type="molecule type" value="Genomic_DNA"/>
</dbReference>
<dbReference type="RefSeq" id="WP_188766819.1">
    <property type="nucleotide sequence ID" value="NZ_BMKK01000005.1"/>
</dbReference>
<dbReference type="SUPFAM" id="SSF110296">
    <property type="entry name" value="Oligoxyloglucan reducing end-specific cellobiohydrolase"/>
    <property type="match status" value="3"/>
</dbReference>
<evidence type="ECO:0008006" key="4">
    <source>
        <dbReference type="Google" id="ProtNLM"/>
    </source>
</evidence>
<sequence>MKKYVVLTILAFSKALIYAQSFTFIKGPLTTFHDIIKDNSGNLFLASHTKGIFTSVDGGQSWTGLGGNTFGVGQANALVFNNANQLIAATEQGGVRVWNGTSWTAINSGLLTSCGTTIPIRTIAVDAAGNYYAGAHSYTSCFTTGDLYKYNGSSWTSISSGMGNTDVNTIAISPISSKVFAGTEAGIFSYNGSAWSAVNNGLGTIGVNKLVFSSTGDLFACTNNGVFKLPNGATSWISLSVGLPSETIRCIAIDPTNTQHIIVGTGANFDQIGSLNGKLYESTNGGTGWSQIASNIASTAFRNLLFTGNNTVLAAGWGVFKSTDNGVNWASAKTGLSGGIFNTNGNLAITASPDHHLFYGTDEGVFKSVDGGVTWQPANNGLTRHNVSLLKADSQGNLFCAVWRYLGTESVGFGDGVLYKSKDDGNTWIPVNIAKDWRYIEMAELPNGDLICSHGFGSQLPLATVVGSSLAVSHDHGSNWTDLNVISGLGYCTAANAAGNMFVAGESNGVFRSTDGGNTFNLYAIPGLNSNVAIIEVSPTGDIIVAAGGQRTLRFSTDNGTTYNNFLSTVLPDYKGVTDIIFDNSGKAYCTTTGQGVPALFTISPPFTATSTFTAVAGFVGSYWKMVWDDCGYLYIYSAGSIAKSTTPLNVSSGITSSLSSPLNDVLSQEYNTISAATINATNKIFSGGTSSFTGTKSILLTTGFEAKTGSSFKANIGGCGY</sequence>
<dbReference type="InterPro" id="IPR055015">
    <property type="entry name" value="GCX_COOH"/>
</dbReference>
<dbReference type="AlphaFoldDB" id="A0A916YVB2"/>
<dbReference type="InterPro" id="IPR052025">
    <property type="entry name" value="Xyloglucanase_GH74"/>
</dbReference>
<feature type="chain" id="PRO_5038033276" description="Photosynthesis system II assembly factor Ycf48/Hcf136-like domain-containing protein" evidence="1">
    <location>
        <begin position="20"/>
        <end position="722"/>
    </location>
</feature>
<evidence type="ECO:0000313" key="3">
    <source>
        <dbReference type="Proteomes" id="UP000609064"/>
    </source>
</evidence>
<dbReference type="Proteomes" id="UP000609064">
    <property type="component" value="Unassembled WGS sequence"/>
</dbReference>
<dbReference type="PANTHER" id="PTHR43739">
    <property type="entry name" value="XYLOGLUCANASE (EUROFUNG)"/>
    <property type="match status" value="1"/>
</dbReference>